<evidence type="ECO:0000256" key="6">
    <source>
        <dbReference type="HAMAP-Rule" id="MF_01813"/>
    </source>
</evidence>
<feature type="binding site" evidence="6">
    <location>
        <position position="79"/>
    </location>
    <ligand>
        <name>S-adenosyl-L-methionine</name>
        <dbReference type="ChEBI" id="CHEBI:59789"/>
    </ligand>
</feature>
<evidence type="ECO:0000256" key="1">
    <source>
        <dbReference type="ARBA" id="ARBA00022428"/>
    </source>
</evidence>
<keyword evidence="4 6" id="KW-0949">S-adenosyl-L-methionine</keyword>
<accession>A0A3R9PM29</accession>
<organism evidence="7 8">
    <name type="scientific">Salibacterium salarium</name>
    <dbReference type="NCBI Taxonomy" id="284579"/>
    <lineage>
        <taxon>Bacteria</taxon>
        <taxon>Bacillati</taxon>
        <taxon>Bacillota</taxon>
        <taxon>Bacilli</taxon>
        <taxon>Bacillales</taxon>
        <taxon>Bacillaceae</taxon>
    </lineage>
</organism>
<proteinExistence type="inferred from homology"/>
<dbReference type="InterPro" id="IPR004033">
    <property type="entry name" value="UbiE/COQ5_MeTrFase"/>
</dbReference>
<dbReference type="OrthoDB" id="9808140at2"/>
<dbReference type="HAMAP" id="MF_01813">
    <property type="entry name" value="MenG_UbiE_methyltr"/>
    <property type="match status" value="1"/>
</dbReference>
<dbReference type="Proteomes" id="UP000275076">
    <property type="component" value="Unassembled WGS sequence"/>
</dbReference>
<feature type="binding site" evidence="6">
    <location>
        <begin position="106"/>
        <end position="107"/>
    </location>
    <ligand>
        <name>S-adenosyl-L-methionine</name>
        <dbReference type="ChEBI" id="CHEBI:59789"/>
    </ligand>
</feature>
<name>A0A3R9PM29_9BACI</name>
<dbReference type="NCBIfam" id="NF001244">
    <property type="entry name" value="PRK00216.1-5"/>
    <property type="match status" value="1"/>
</dbReference>
<keyword evidence="8" id="KW-1185">Reference proteome</keyword>
<comment type="similarity">
    <text evidence="6">Belongs to the class I-like SAM-binding methyltransferase superfamily. MenG/UbiE family.</text>
</comment>
<dbReference type="PROSITE" id="PS51608">
    <property type="entry name" value="SAM_MT_UBIE"/>
    <property type="match status" value="1"/>
</dbReference>
<dbReference type="PANTHER" id="PTHR43591">
    <property type="entry name" value="METHYLTRANSFERASE"/>
    <property type="match status" value="1"/>
</dbReference>
<feature type="binding site" evidence="6">
    <location>
        <position position="58"/>
    </location>
    <ligand>
        <name>S-adenosyl-L-methionine</name>
        <dbReference type="ChEBI" id="CHEBI:59789"/>
    </ligand>
</feature>
<evidence type="ECO:0000256" key="5">
    <source>
        <dbReference type="ARBA" id="ARBA00059758"/>
    </source>
</evidence>
<dbReference type="GO" id="GO:0009234">
    <property type="term" value="P:menaquinone biosynthetic process"/>
    <property type="evidence" value="ECO:0007669"/>
    <property type="project" value="UniProtKB-UniRule"/>
</dbReference>
<dbReference type="PANTHER" id="PTHR43591:SF24">
    <property type="entry name" value="2-METHOXY-6-POLYPRENYL-1,4-BENZOQUINOL METHYLASE, MITOCHONDRIAL"/>
    <property type="match status" value="1"/>
</dbReference>
<dbReference type="InterPro" id="IPR023576">
    <property type="entry name" value="UbiE/COQ5_MeTrFase_CS"/>
</dbReference>
<dbReference type="AlphaFoldDB" id="A0A3R9PM29"/>
<sequence>MQKSKEERVHDVFETIYTKYDRMNSVISFQLHKSWRKKTMQSMNVFEGATALDVCCGTAEWTIELAKAAGNSGHVVGLDFSDNMLSVGKKKIQKERLSNVELMPGNAMELPFNDESFDFVTIGFGLRNVSDYQTVLNEIYRVLKPNGLAVCLETSQPENKKINRMYSVYFTHIMPLLGKYLAGNYKEYSWLQESTMSFPNKSSLAVMFFEAGFNHVDVTPFTMGTAAAHFARKMGSV</sequence>
<dbReference type="FunFam" id="3.40.50.150:FF:000086">
    <property type="entry name" value="Demethylmenaquinone methyltransferase"/>
    <property type="match status" value="1"/>
</dbReference>
<comment type="pathway">
    <text evidence="6">Quinol/quinone metabolism; menaquinone biosynthesis; menaquinol from 1,4-dihydroxy-2-naphthoate: step 2/2.</text>
</comment>
<evidence type="ECO:0000256" key="2">
    <source>
        <dbReference type="ARBA" id="ARBA00022603"/>
    </source>
</evidence>
<dbReference type="GO" id="GO:0032259">
    <property type="term" value="P:methylation"/>
    <property type="evidence" value="ECO:0007669"/>
    <property type="project" value="UniProtKB-KW"/>
</dbReference>
<dbReference type="PROSITE" id="PS01183">
    <property type="entry name" value="UBIE_1"/>
    <property type="match status" value="1"/>
</dbReference>
<dbReference type="EMBL" id="RBVX01000006">
    <property type="protein sequence ID" value="RSL33818.1"/>
    <property type="molecule type" value="Genomic_DNA"/>
</dbReference>
<dbReference type="EC" id="2.1.1.163" evidence="6"/>
<gene>
    <name evidence="6" type="primary">menG</name>
    <name evidence="7" type="ORF">D7Z54_09005</name>
</gene>
<comment type="caution">
    <text evidence="6">Lacks conserved residue(s) required for the propagation of feature annotation.</text>
</comment>
<dbReference type="GO" id="GO:0043770">
    <property type="term" value="F:demethylmenaquinone methyltransferase activity"/>
    <property type="evidence" value="ECO:0007669"/>
    <property type="project" value="UniProtKB-UniRule"/>
</dbReference>
<comment type="caution">
    <text evidence="7">The sequence shown here is derived from an EMBL/GenBank/DDBJ whole genome shotgun (WGS) entry which is preliminary data.</text>
</comment>
<dbReference type="RefSeq" id="WP_125555499.1">
    <property type="nucleotide sequence ID" value="NZ_RBVX01000006.1"/>
</dbReference>
<comment type="catalytic activity">
    <reaction evidence="6">
        <text>a 2-demethylmenaquinol + S-adenosyl-L-methionine = a menaquinol + S-adenosyl-L-homocysteine + H(+)</text>
        <dbReference type="Rhea" id="RHEA:42640"/>
        <dbReference type="Rhea" id="RHEA-COMP:9539"/>
        <dbReference type="Rhea" id="RHEA-COMP:9563"/>
        <dbReference type="ChEBI" id="CHEBI:15378"/>
        <dbReference type="ChEBI" id="CHEBI:18151"/>
        <dbReference type="ChEBI" id="CHEBI:55437"/>
        <dbReference type="ChEBI" id="CHEBI:57856"/>
        <dbReference type="ChEBI" id="CHEBI:59789"/>
        <dbReference type="EC" id="2.1.1.163"/>
    </reaction>
</comment>
<dbReference type="Gene3D" id="3.40.50.150">
    <property type="entry name" value="Vaccinia Virus protein VP39"/>
    <property type="match status" value="1"/>
</dbReference>
<reference evidence="7 8" key="1">
    <citation type="submission" date="2018-10" db="EMBL/GenBank/DDBJ databases">
        <title>Draft genome sequence of Bacillus salarius IM0101, isolated from a hypersaline soil in Inner Mongolia, China.</title>
        <authorList>
            <person name="Yamprayoonswat W."/>
            <person name="Boonvisut S."/>
            <person name="Jumpathong W."/>
            <person name="Sittihan S."/>
            <person name="Ruangsuj P."/>
            <person name="Wanthongcharoen S."/>
            <person name="Thongpramul N."/>
            <person name="Pimmason S."/>
            <person name="Yu B."/>
            <person name="Yasawong M."/>
        </authorList>
    </citation>
    <scope>NUCLEOTIDE SEQUENCE [LARGE SCALE GENOMIC DNA]</scope>
    <source>
        <strain evidence="7 8">IM0101</strain>
    </source>
</reference>
<dbReference type="NCBIfam" id="TIGR01934">
    <property type="entry name" value="MenG_MenH_UbiE"/>
    <property type="match status" value="1"/>
</dbReference>
<dbReference type="Pfam" id="PF01209">
    <property type="entry name" value="Ubie_methyltran"/>
    <property type="match status" value="1"/>
</dbReference>
<evidence type="ECO:0000313" key="7">
    <source>
        <dbReference type="EMBL" id="RSL33818.1"/>
    </source>
</evidence>
<evidence type="ECO:0000256" key="3">
    <source>
        <dbReference type="ARBA" id="ARBA00022679"/>
    </source>
</evidence>
<keyword evidence="2 6" id="KW-0489">Methyltransferase</keyword>
<keyword evidence="1 6" id="KW-0474">Menaquinone biosynthesis</keyword>
<protein>
    <recommendedName>
        <fullName evidence="6">Demethylmenaquinone methyltransferase</fullName>
        <ecNumber evidence="6">2.1.1.163</ecNumber>
    </recommendedName>
</protein>
<dbReference type="SUPFAM" id="SSF53335">
    <property type="entry name" value="S-adenosyl-L-methionine-dependent methyltransferases"/>
    <property type="match status" value="1"/>
</dbReference>
<dbReference type="CDD" id="cd02440">
    <property type="entry name" value="AdoMet_MTases"/>
    <property type="match status" value="1"/>
</dbReference>
<comment type="function">
    <text evidence="5 6">Methyltransferase required for the conversion of demethylmenaquinol (DMKH2) to menaquinol (MKH2).</text>
</comment>
<dbReference type="NCBIfam" id="NF001243">
    <property type="entry name" value="PRK00216.1-4"/>
    <property type="match status" value="1"/>
</dbReference>
<dbReference type="InterPro" id="IPR029063">
    <property type="entry name" value="SAM-dependent_MTases_sf"/>
</dbReference>
<keyword evidence="3 6" id="KW-0808">Transferase</keyword>
<evidence type="ECO:0000256" key="4">
    <source>
        <dbReference type="ARBA" id="ARBA00022691"/>
    </source>
</evidence>
<dbReference type="UniPathway" id="UPA00079">
    <property type="reaction ID" value="UER00169"/>
</dbReference>
<evidence type="ECO:0000313" key="8">
    <source>
        <dbReference type="Proteomes" id="UP000275076"/>
    </source>
</evidence>